<evidence type="ECO:0000256" key="1">
    <source>
        <dbReference type="ARBA" id="ARBA00000830"/>
    </source>
</evidence>
<dbReference type="InterPro" id="IPR036412">
    <property type="entry name" value="HAD-like_sf"/>
</dbReference>
<dbReference type="Gene3D" id="3.40.50.1000">
    <property type="entry name" value="HAD superfamily/HAD-like"/>
    <property type="match status" value="1"/>
</dbReference>
<comment type="similarity">
    <text evidence="3">Belongs to the HAD-like hydrolase superfamily. CbbY/CbbZ/Gph/YieH family.</text>
</comment>
<protein>
    <recommendedName>
        <fullName evidence="4">phosphoglycolate phosphatase</fullName>
        <ecNumber evidence="4">3.1.3.18</ecNumber>
    </recommendedName>
</protein>
<dbReference type="InterPro" id="IPR006439">
    <property type="entry name" value="HAD-SF_hydro_IA"/>
</dbReference>
<comment type="pathway">
    <text evidence="2">Organic acid metabolism; glycolate biosynthesis; glycolate from 2-phosphoglycolate: step 1/1.</text>
</comment>
<dbReference type="InterPro" id="IPR023214">
    <property type="entry name" value="HAD_sf"/>
</dbReference>
<sequence>MSRPVIQLLVTDLDNTLYDWVGFFAKAFRAMVDEAVSILGVERERLLDDLKLVHEHHHDSERPWSLLETRAVMERLAGYDYDARKAQLEPAFHAFNSARKRYLRLYDGVAETLAMIRASGVPIVAHTEASTVNALFRVKRLGLTESIGRVYAADAGDGVESDDVELVAIPREIHKPDPRILLEICNEYGVAPQRTLYVGDSISRDIAMAQQISMHAAWAAYGTRHDRHDWATLVRVSHWTQADVDRVRHTQERFGDVKPKTCLESFGELPAHFEFRGFAPAATSSIAGCGG</sequence>
<proteinExistence type="inferred from homology"/>
<evidence type="ECO:0000256" key="4">
    <source>
        <dbReference type="ARBA" id="ARBA00013078"/>
    </source>
</evidence>
<dbReference type="PANTHER" id="PTHR43434:SF1">
    <property type="entry name" value="PHOSPHOGLYCOLATE PHOSPHATASE"/>
    <property type="match status" value="1"/>
</dbReference>
<dbReference type="SUPFAM" id="SSF56784">
    <property type="entry name" value="HAD-like"/>
    <property type="match status" value="1"/>
</dbReference>
<dbReference type="Proteomes" id="UP000238823">
    <property type="component" value="Unassembled WGS sequence"/>
</dbReference>
<dbReference type="NCBIfam" id="TIGR01549">
    <property type="entry name" value="HAD-SF-IA-v1"/>
    <property type="match status" value="1"/>
</dbReference>
<comment type="caution">
    <text evidence="5">The sequence shown here is derived from an EMBL/GenBank/DDBJ whole genome shotgun (WGS) entry which is preliminary data.</text>
</comment>
<dbReference type="SFLD" id="SFLDG01129">
    <property type="entry name" value="C1.5:_HAD__Beta-PGM__Phosphata"/>
    <property type="match status" value="1"/>
</dbReference>
<dbReference type="SFLD" id="SFLDS00003">
    <property type="entry name" value="Haloacid_Dehalogenase"/>
    <property type="match status" value="1"/>
</dbReference>
<comment type="catalytic activity">
    <reaction evidence="1">
        <text>2-phosphoglycolate + H2O = glycolate + phosphate</text>
        <dbReference type="Rhea" id="RHEA:14369"/>
        <dbReference type="ChEBI" id="CHEBI:15377"/>
        <dbReference type="ChEBI" id="CHEBI:29805"/>
        <dbReference type="ChEBI" id="CHEBI:43474"/>
        <dbReference type="ChEBI" id="CHEBI:58033"/>
        <dbReference type="EC" id="3.1.3.18"/>
    </reaction>
</comment>
<dbReference type="InterPro" id="IPR050155">
    <property type="entry name" value="HAD-like_hydrolase_sf"/>
</dbReference>
<evidence type="ECO:0000256" key="2">
    <source>
        <dbReference type="ARBA" id="ARBA00004818"/>
    </source>
</evidence>
<evidence type="ECO:0000313" key="5">
    <source>
        <dbReference type="EMBL" id="PRP96460.1"/>
    </source>
</evidence>
<accession>A0A2S9XUP6</accession>
<name>A0A2S9XUP6_9BACT</name>
<dbReference type="GO" id="GO:0006281">
    <property type="term" value="P:DNA repair"/>
    <property type="evidence" value="ECO:0007669"/>
    <property type="project" value="TreeGrafter"/>
</dbReference>
<dbReference type="Pfam" id="PF00702">
    <property type="entry name" value="Hydrolase"/>
    <property type="match status" value="1"/>
</dbReference>
<dbReference type="RefSeq" id="WP_181234459.1">
    <property type="nucleotide sequence ID" value="NZ_PVNL01000135.1"/>
</dbReference>
<gene>
    <name evidence="5" type="primary">gph</name>
    <name evidence="5" type="ORF">ENSA7_72750</name>
</gene>
<evidence type="ECO:0000313" key="6">
    <source>
        <dbReference type="Proteomes" id="UP000238823"/>
    </source>
</evidence>
<reference evidence="5 6" key="1">
    <citation type="submission" date="2018-03" db="EMBL/GenBank/DDBJ databases">
        <title>Draft Genome Sequences of the Obligatory Marine Myxobacteria Enhygromyxa salina SWB007.</title>
        <authorList>
            <person name="Poehlein A."/>
            <person name="Moghaddam J.A."/>
            <person name="Harms H."/>
            <person name="Alanjari M."/>
            <person name="Koenig G.M."/>
            <person name="Daniel R."/>
            <person name="Schaeberle T.F."/>
        </authorList>
    </citation>
    <scope>NUCLEOTIDE SEQUENCE [LARGE SCALE GENOMIC DNA]</scope>
    <source>
        <strain evidence="5 6">SWB007</strain>
    </source>
</reference>
<keyword evidence="5" id="KW-0378">Hydrolase</keyword>
<dbReference type="PANTHER" id="PTHR43434">
    <property type="entry name" value="PHOSPHOGLYCOLATE PHOSPHATASE"/>
    <property type="match status" value="1"/>
</dbReference>
<evidence type="ECO:0000256" key="3">
    <source>
        <dbReference type="ARBA" id="ARBA00006171"/>
    </source>
</evidence>
<organism evidence="5 6">
    <name type="scientific">Enhygromyxa salina</name>
    <dbReference type="NCBI Taxonomy" id="215803"/>
    <lineage>
        <taxon>Bacteria</taxon>
        <taxon>Pseudomonadati</taxon>
        <taxon>Myxococcota</taxon>
        <taxon>Polyangia</taxon>
        <taxon>Nannocystales</taxon>
        <taxon>Nannocystaceae</taxon>
        <taxon>Enhygromyxa</taxon>
    </lineage>
</organism>
<dbReference type="EMBL" id="PVNL01000135">
    <property type="protein sequence ID" value="PRP96460.1"/>
    <property type="molecule type" value="Genomic_DNA"/>
</dbReference>
<dbReference type="GO" id="GO:0008967">
    <property type="term" value="F:phosphoglycolate phosphatase activity"/>
    <property type="evidence" value="ECO:0007669"/>
    <property type="project" value="UniProtKB-EC"/>
</dbReference>
<dbReference type="EC" id="3.1.3.18" evidence="4"/>
<dbReference type="AlphaFoldDB" id="A0A2S9XUP6"/>